<evidence type="ECO:0000256" key="1">
    <source>
        <dbReference type="SAM" id="MobiDB-lite"/>
    </source>
</evidence>
<feature type="region of interest" description="Disordered" evidence="1">
    <location>
        <begin position="335"/>
        <end position="376"/>
    </location>
</feature>
<reference evidence="2 3" key="1">
    <citation type="submission" date="2021-05" db="EMBL/GenBank/DDBJ databases">
        <title>Genome Assembly of Synthetic Allotetraploid Brassica napus Reveals Homoeologous Exchanges between Subgenomes.</title>
        <authorList>
            <person name="Davis J.T."/>
        </authorList>
    </citation>
    <scope>NUCLEOTIDE SEQUENCE [LARGE SCALE GENOMIC DNA]</scope>
    <source>
        <strain evidence="3">cv. Da-Ae</strain>
        <tissue evidence="2">Seedling</tissue>
    </source>
</reference>
<protein>
    <submittedName>
        <fullName evidence="2">Uncharacterized protein</fullName>
    </submittedName>
</protein>
<dbReference type="EMBL" id="JAGKQM010000017">
    <property type="protein sequence ID" value="KAH0867443.1"/>
    <property type="molecule type" value="Genomic_DNA"/>
</dbReference>
<proteinExistence type="predicted"/>
<sequence length="376" mass="41005">MNLRLYHRDNGISKDHHVISSFDTDLEGFLIIGLIWGNGEIKEILKGDLAWDWLACDKLIRMLYLKAGGREVLEDLFVKSQALETNSGGDVRRHNQQVSGKQDVKGKGIAYEGGKQAAGAKLGPGRRHRDQGRSMTRDSYAIATGGINGLRNQDAGAHLDPQQKLMLDAFKSGESGEASGSKARKALLFENEIVEDGLRVPLGEDQAATIQARDVIKELPSVTKVVPNDESKEMEEENIMVRSTVENDGNQTLEIGIKEDEVIGEMVAGLDEEDGNLEFEMMEDGEEEAGLDQDVSAEAFPTDENVDVAGEKEHQIPKKKNGKFTAAAMGGKAKKRLAQSFVSPRKKAMAKQGSKAGDKGPVPTKKALIKPKPDQD</sequence>
<organism evidence="2 3">
    <name type="scientific">Brassica napus</name>
    <name type="common">Rape</name>
    <dbReference type="NCBI Taxonomy" id="3708"/>
    <lineage>
        <taxon>Eukaryota</taxon>
        <taxon>Viridiplantae</taxon>
        <taxon>Streptophyta</taxon>
        <taxon>Embryophyta</taxon>
        <taxon>Tracheophyta</taxon>
        <taxon>Spermatophyta</taxon>
        <taxon>Magnoliopsida</taxon>
        <taxon>eudicotyledons</taxon>
        <taxon>Gunneridae</taxon>
        <taxon>Pentapetalae</taxon>
        <taxon>rosids</taxon>
        <taxon>malvids</taxon>
        <taxon>Brassicales</taxon>
        <taxon>Brassicaceae</taxon>
        <taxon>Brassiceae</taxon>
        <taxon>Brassica</taxon>
    </lineage>
</organism>
<comment type="caution">
    <text evidence="2">The sequence shown here is derived from an EMBL/GenBank/DDBJ whole genome shotgun (WGS) entry which is preliminary data.</text>
</comment>
<keyword evidence="3" id="KW-1185">Reference proteome</keyword>
<evidence type="ECO:0000313" key="2">
    <source>
        <dbReference type="EMBL" id="KAH0867443.1"/>
    </source>
</evidence>
<name>A0ABQ7YH30_BRANA</name>
<accession>A0ABQ7YH30</accession>
<evidence type="ECO:0000313" key="3">
    <source>
        <dbReference type="Proteomes" id="UP000824890"/>
    </source>
</evidence>
<gene>
    <name evidence="2" type="ORF">HID58_074465</name>
</gene>
<dbReference type="Proteomes" id="UP000824890">
    <property type="component" value="Unassembled WGS sequence"/>
</dbReference>